<gene>
    <name evidence="2" type="ORF">FDA94_12545</name>
</gene>
<dbReference type="AlphaFoldDB" id="A0A4U3MHE8"/>
<evidence type="ECO:0000313" key="3">
    <source>
        <dbReference type="Proteomes" id="UP000308705"/>
    </source>
</evidence>
<keyword evidence="3" id="KW-1185">Reference proteome</keyword>
<feature type="domain" description="AMP-dependent synthetase/ligase" evidence="1">
    <location>
        <begin position="44"/>
        <end position="124"/>
    </location>
</feature>
<dbReference type="Gene3D" id="3.40.50.12780">
    <property type="entry name" value="N-terminal domain of ligase-like"/>
    <property type="match status" value="1"/>
</dbReference>
<dbReference type="SUPFAM" id="SSF56801">
    <property type="entry name" value="Acetyl-CoA synthetase-like"/>
    <property type="match status" value="1"/>
</dbReference>
<dbReference type="Pfam" id="PF00501">
    <property type="entry name" value="AMP-binding"/>
    <property type="match status" value="1"/>
</dbReference>
<evidence type="ECO:0000313" key="2">
    <source>
        <dbReference type="EMBL" id="TKK88898.1"/>
    </source>
</evidence>
<comment type="caution">
    <text evidence="2">The sequence shown here is derived from an EMBL/GenBank/DDBJ whole genome shotgun (WGS) entry which is preliminary data.</text>
</comment>
<organism evidence="2 3">
    <name type="scientific">Herbidospora galbida</name>
    <dbReference type="NCBI Taxonomy" id="2575442"/>
    <lineage>
        <taxon>Bacteria</taxon>
        <taxon>Bacillati</taxon>
        <taxon>Actinomycetota</taxon>
        <taxon>Actinomycetes</taxon>
        <taxon>Streptosporangiales</taxon>
        <taxon>Streptosporangiaceae</taxon>
        <taxon>Herbidospora</taxon>
    </lineage>
</organism>
<name>A0A4U3MHE8_9ACTN</name>
<dbReference type="InterPro" id="IPR042099">
    <property type="entry name" value="ANL_N_sf"/>
</dbReference>
<accession>A0A4U3MHE8</accession>
<dbReference type="InterPro" id="IPR000873">
    <property type="entry name" value="AMP-dep_synth/lig_dom"/>
</dbReference>
<proteinExistence type="predicted"/>
<dbReference type="Proteomes" id="UP000308705">
    <property type="component" value="Unassembled WGS sequence"/>
</dbReference>
<dbReference type="OrthoDB" id="3525062at2"/>
<sequence>MRVRVSLTHPTTQLCGFRAGSPARTVTDMESGVTGAVFGRSALWADRPALIDFGEGRAVSHETLAATVRRAATGLVRRGTRPGQTAAVCTDGVTGYLTAVFAVVAAGGVALPLSVPDPAELLAHDVRLMFTGERLAAEAVSAAEASRVRQVVSFGGGHGATEFDVLLGLDPLPLPVADARSAAVVAEEGELSHDGFAEAMALLDGHVSLDERDVVLVDWPPSGSADLAVLGGLAFAKGAMLVTGGGRELGVTVAAVVECGKRGLRRI</sequence>
<evidence type="ECO:0000259" key="1">
    <source>
        <dbReference type="Pfam" id="PF00501"/>
    </source>
</evidence>
<dbReference type="EMBL" id="SZQA01000009">
    <property type="protein sequence ID" value="TKK88898.1"/>
    <property type="molecule type" value="Genomic_DNA"/>
</dbReference>
<protein>
    <recommendedName>
        <fullName evidence="1">AMP-dependent synthetase/ligase domain-containing protein</fullName>
    </recommendedName>
</protein>
<reference evidence="2 3" key="1">
    <citation type="submission" date="2019-04" db="EMBL/GenBank/DDBJ databases">
        <title>Herbidospora sp. NEAU-GS14.nov., a novel actinomycete isolated from soil.</title>
        <authorList>
            <person name="Han L."/>
        </authorList>
    </citation>
    <scope>NUCLEOTIDE SEQUENCE [LARGE SCALE GENOMIC DNA]</scope>
    <source>
        <strain evidence="2 3">NEAU-GS14</strain>
    </source>
</reference>